<reference evidence="2 3" key="1">
    <citation type="submission" date="2018-05" db="EMBL/GenBank/DDBJ databases">
        <title>Complete genome sequence of Pseudomonas kribbensis 46-2(T).</title>
        <authorList>
            <person name="Jeong H."/>
            <person name="Lee S.-G."/>
            <person name="Rha E."/>
            <person name="Kim H."/>
        </authorList>
    </citation>
    <scope>NUCLEOTIDE SEQUENCE [LARGE SCALE GENOMIC DNA]</scope>
    <source>
        <strain evidence="2 3">46-2</strain>
    </source>
</reference>
<accession>A0A345RYW5</accession>
<evidence type="ECO:0000313" key="2">
    <source>
        <dbReference type="EMBL" id="AXI64481.1"/>
    </source>
</evidence>
<dbReference type="KEGG" id="pke:DLD99_17530"/>
<evidence type="ECO:0000313" key="3">
    <source>
        <dbReference type="Proteomes" id="UP000253720"/>
    </source>
</evidence>
<dbReference type="Gene3D" id="3.40.720.10">
    <property type="entry name" value="Alkaline Phosphatase, subunit A"/>
    <property type="match status" value="2"/>
</dbReference>
<dbReference type="GO" id="GO:0042578">
    <property type="term" value="F:phosphoric ester hydrolase activity"/>
    <property type="evidence" value="ECO:0007669"/>
    <property type="project" value="UniProtKB-ARBA"/>
</dbReference>
<protein>
    <submittedName>
        <fullName evidence="2">Phosphoesterase</fullName>
    </submittedName>
</protein>
<name>A0A345RYW5_9PSED</name>
<gene>
    <name evidence="2" type="ORF">DLD99_17530</name>
</gene>
<dbReference type="PANTHER" id="PTHR31956">
    <property type="entry name" value="NON-SPECIFIC PHOSPHOLIPASE C4-RELATED"/>
    <property type="match status" value="1"/>
</dbReference>
<dbReference type="InterPro" id="IPR007312">
    <property type="entry name" value="Phosphoesterase"/>
</dbReference>
<dbReference type="InterPro" id="IPR017850">
    <property type="entry name" value="Alkaline_phosphatase_core_sf"/>
</dbReference>
<organism evidence="2 3">
    <name type="scientific">Pseudomonas kribbensis</name>
    <dbReference type="NCBI Taxonomy" id="1628086"/>
    <lineage>
        <taxon>Bacteria</taxon>
        <taxon>Pseudomonadati</taxon>
        <taxon>Pseudomonadota</taxon>
        <taxon>Gammaproteobacteria</taxon>
        <taxon>Pseudomonadales</taxon>
        <taxon>Pseudomonadaceae</taxon>
        <taxon>Pseudomonas</taxon>
    </lineage>
</organism>
<keyword evidence="3" id="KW-1185">Reference proteome</keyword>
<dbReference type="Pfam" id="PF04185">
    <property type="entry name" value="Phosphoesterase"/>
    <property type="match status" value="1"/>
</dbReference>
<evidence type="ECO:0000256" key="1">
    <source>
        <dbReference type="ARBA" id="ARBA00022801"/>
    </source>
</evidence>
<dbReference type="Proteomes" id="UP000253720">
    <property type="component" value="Chromosome"/>
</dbReference>
<dbReference type="GO" id="GO:0009395">
    <property type="term" value="P:phospholipid catabolic process"/>
    <property type="evidence" value="ECO:0007669"/>
    <property type="project" value="TreeGrafter"/>
</dbReference>
<dbReference type="PANTHER" id="PTHR31956:SF1">
    <property type="entry name" value="NON-SPECIFIC PHOSPHOLIPASE C1"/>
    <property type="match status" value="1"/>
</dbReference>
<keyword evidence="1" id="KW-0378">Hydrolase</keyword>
<dbReference type="EMBL" id="CP029608">
    <property type="protein sequence ID" value="AXI64481.1"/>
    <property type="molecule type" value="Genomic_DNA"/>
</dbReference>
<proteinExistence type="predicted"/>
<dbReference type="AlphaFoldDB" id="A0A345RYW5"/>
<sequence length="523" mass="56003">MTRVAPVAPITHVFVLMLENHSFDNVFAMSGIPGISAATKNDYNEINDQKYFVQGSAPLSMPTDPGHEFADVVQQLTGRAGPLPSVAPYPPIDNSGFASSYSTSTSETPHTPPHPEQIIDVMSCFDTRHQLPAIYNLATQFAVCDHWFSSMPGPTWPNRFFVHGASSSGFDDSPTKPQMAGWELSGFKYPNGSIFQRLENANIPYRIYHDAQANGLSLYSDDANSGSKLGAITQVSALNGISMLDMHSLGSFANDLQGPYPYGYTFIEPHYGNLANGTYAGGSSQHPMDDVYGGENMLSAVYSAIRNSPYWNTSLLLVIYDEHGGFYDSVKPGNITAPGDNPSYGYNTHGFDFKTAGVRVPAVAVSPLIAPGTVDSTPYDHSSVPALLEALWGLPALTRRDAEANTPLHLLSLSTPRETLAALPTPIPVIKGTRARLAPMAEAAILSGPVPDSGNLAGALAILRKTDAELSAQGLSLAPPDIALKAKAALSRIDAELYAASVLERVHLMRVQRRRAKTAAGTP</sequence>